<dbReference type="EMBL" id="CAJNOL010001125">
    <property type="protein sequence ID" value="CAF1293217.1"/>
    <property type="molecule type" value="Genomic_DNA"/>
</dbReference>
<feature type="transmembrane region" description="Helical" evidence="1">
    <location>
        <begin position="6"/>
        <end position="26"/>
    </location>
</feature>
<dbReference type="Proteomes" id="UP000663854">
    <property type="component" value="Unassembled WGS sequence"/>
</dbReference>
<dbReference type="EMBL" id="CAJNOH010000645">
    <property type="protein sequence ID" value="CAF1095271.1"/>
    <property type="molecule type" value="Genomic_DNA"/>
</dbReference>
<keyword evidence="4" id="KW-1185">Reference proteome</keyword>
<dbReference type="AlphaFoldDB" id="A0A815D953"/>
<evidence type="ECO:0000313" key="4">
    <source>
        <dbReference type="Proteomes" id="UP000663870"/>
    </source>
</evidence>
<dbReference type="Proteomes" id="UP000663870">
    <property type="component" value="Unassembled WGS sequence"/>
</dbReference>
<evidence type="ECO:0000313" key="2">
    <source>
        <dbReference type="EMBL" id="CAF1095271.1"/>
    </source>
</evidence>
<feature type="transmembrane region" description="Helical" evidence="1">
    <location>
        <begin position="133"/>
        <end position="157"/>
    </location>
</feature>
<protein>
    <submittedName>
        <fullName evidence="3">Uncharacterized protein</fullName>
    </submittedName>
</protein>
<evidence type="ECO:0000256" key="1">
    <source>
        <dbReference type="SAM" id="Phobius"/>
    </source>
</evidence>
<accession>A0A815D953</accession>
<keyword evidence="1" id="KW-1133">Transmembrane helix</keyword>
<proteinExistence type="predicted"/>
<gene>
    <name evidence="3" type="ORF">JXQ802_LOCUS29109</name>
    <name evidence="2" type="ORF">PYM288_LOCUS19386</name>
</gene>
<sequence>MHDQVHLTIVTSLSIIITFVLHCTMIDIPVRQTYLQVILIDFLRDLGLTIRCLYNQGINNITLIDILMCLHHRGRFYHPSLTDQEITPRKKCQSGTYYIDGIDKWKTSPALGLGDFFTYNILILLALPPSSSIIIKIYVTLGSIVSVQIGRLLTFLLRRLTKTMQISINI</sequence>
<name>A0A815D953_9BILA</name>
<evidence type="ECO:0000313" key="3">
    <source>
        <dbReference type="EMBL" id="CAF1293217.1"/>
    </source>
</evidence>
<keyword evidence="1" id="KW-0472">Membrane</keyword>
<comment type="caution">
    <text evidence="3">The sequence shown here is derived from an EMBL/GenBank/DDBJ whole genome shotgun (WGS) entry which is preliminary data.</text>
</comment>
<keyword evidence="1" id="KW-0812">Transmembrane</keyword>
<feature type="transmembrane region" description="Helical" evidence="1">
    <location>
        <begin position="110"/>
        <end position="127"/>
    </location>
</feature>
<organism evidence="3 4">
    <name type="scientific">Rotaria sordida</name>
    <dbReference type="NCBI Taxonomy" id="392033"/>
    <lineage>
        <taxon>Eukaryota</taxon>
        <taxon>Metazoa</taxon>
        <taxon>Spiralia</taxon>
        <taxon>Gnathifera</taxon>
        <taxon>Rotifera</taxon>
        <taxon>Eurotatoria</taxon>
        <taxon>Bdelloidea</taxon>
        <taxon>Philodinida</taxon>
        <taxon>Philodinidae</taxon>
        <taxon>Rotaria</taxon>
    </lineage>
</organism>
<reference evidence="3" key="1">
    <citation type="submission" date="2021-02" db="EMBL/GenBank/DDBJ databases">
        <authorList>
            <person name="Nowell W R."/>
        </authorList>
    </citation>
    <scope>NUCLEOTIDE SEQUENCE</scope>
</reference>